<dbReference type="EMBL" id="GL377302">
    <property type="protein sequence ID" value="EFJ02842.1"/>
    <property type="molecule type" value="Genomic_DNA"/>
</dbReference>
<dbReference type="GO" id="GO:0016791">
    <property type="term" value="F:phosphatase activity"/>
    <property type="evidence" value="ECO:0007669"/>
    <property type="project" value="InterPro"/>
</dbReference>
<dbReference type="Gene3D" id="3.60.10.10">
    <property type="entry name" value="Endonuclease/exonuclease/phosphatase"/>
    <property type="match status" value="1"/>
</dbReference>
<dbReference type="HOGENOM" id="CLU_032141_0_0_1"/>
<keyword evidence="1" id="KW-0732">Signal</keyword>
<dbReference type="SUPFAM" id="SSF51101">
    <property type="entry name" value="Mannose-binding lectins"/>
    <property type="match status" value="1"/>
</dbReference>
<dbReference type="PANTHER" id="PTHR16320:SF1">
    <property type="entry name" value="SPHINGOMYELINASE DDB_G0288017"/>
    <property type="match status" value="1"/>
</dbReference>
<evidence type="ECO:0000256" key="1">
    <source>
        <dbReference type="SAM" id="SignalP"/>
    </source>
</evidence>
<proteinExistence type="predicted"/>
<dbReference type="Gene3D" id="2.100.10.30">
    <property type="entry name" value="Jacalin-like lectin domain"/>
    <property type="match status" value="1"/>
</dbReference>
<dbReference type="GO" id="GO:0004767">
    <property type="term" value="F:sphingomyelin phosphodiesterase activity"/>
    <property type="evidence" value="ECO:0007669"/>
    <property type="project" value="InterPro"/>
</dbReference>
<dbReference type="InterPro" id="IPR036404">
    <property type="entry name" value="Jacalin-like_lectin_dom_sf"/>
</dbReference>
<dbReference type="GO" id="GO:0046856">
    <property type="term" value="P:phosphatidylinositol dephosphorylation"/>
    <property type="evidence" value="ECO:0007669"/>
    <property type="project" value="InterPro"/>
</dbReference>
<dbReference type="SUPFAM" id="SSF56219">
    <property type="entry name" value="DNase I-like"/>
    <property type="match status" value="1"/>
</dbReference>
<evidence type="ECO:0000259" key="2">
    <source>
        <dbReference type="PROSITE" id="PS51752"/>
    </source>
</evidence>
<dbReference type="CDD" id="cd09615">
    <property type="entry name" value="Jacalin_EEP"/>
    <property type="match status" value="1"/>
</dbReference>
<dbReference type="KEGG" id="scm:SCHCO_02620755"/>
<reference evidence="3 4" key="1">
    <citation type="journal article" date="2010" name="Nat. Biotechnol.">
        <title>Genome sequence of the model mushroom Schizophyllum commune.</title>
        <authorList>
            <person name="Ohm R.A."/>
            <person name="de Jong J.F."/>
            <person name="Lugones L.G."/>
            <person name="Aerts A."/>
            <person name="Kothe E."/>
            <person name="Stajich J.E."/>
            <person name="de Vries R.P."/>
            <person name="Record E."/>
            <person name="Levasseur A."/>
            <person name="Baker S.E."/>
            <person name="Bartholomew K.A."/>
            <person name="Coutinho P.M."/>
            <person name="Erdmann S."/>
            <person name="Fowler T.J."/>
            <person name="Gathman A.C."/>
            <person name="Lombard V."/>
            <person name="Henrissat B."/>
            <person name="Knabe N."/>
            <person name="Kuees U."/>
            <person name="Lilly W.W."/>
            <person name="Lindquist E."/>
            <person name="Lucas S."/>
            <person name="Magnuson J.K."/>
            <person name="Piumi F."/>
            <person name="Raudaskoski M."/>
            <person name="Salamov A."/>
            <person name="Schmutz J."/>
            <person name="Schwarze F.W.M.R."/>
            <person name="vanKuyk P.A."/>
            <person name="Horton J.S."/>
            <person name="Grigoriev I.V."/>
            <person name="Woesten H.A.B."/>
        </authorList>
    </citation>
    <scope>NUCLEOTIDE SEQUENCE [LARGE SCALE GENOMIC DNA]</scope>
    <source>
        <strain evidence="4">H4-8 / FGSC 9210</strain>
    </source>
</reference>
<evidence type="ECO:0000313" key="3">
    <source>
        <dbReference type="EMBL" id="EFJ02842.1"/>
    </source>
</evidence>
<accession>D8PMX3</accession>
<dbReference type="InterPro" id="IPR000300">
    <property type="entry name" value="IPPc"/>
</dbReference>
<feature type="signal peptide" evidence="1">
    <location>
        <begin position="1"/>
        <end position="19"/>
    </location>
</feature>
<dbReference type="InParanoid" id="D8PMX3"/>
<gene>
    <name evidence="3" type="ORF">SCHCODRAFT_46538</name>
</gene>
<dbReference type="PANTHER" id="PTHR16320">
    <property type="entry name" value="SPHINGOMYELINASE FAMILY MEMBER"/>
    <property type="match status" value="1"/>
</dbReference>
<protein>
    <recommendedName>
        <fullName evidence="2">Jacalin-type lectin domain-containing protein</fullName>
    </recommendedName>
</protein>
<keyword evidence="4" id="KW-1185">Reference proteome</keyword>
<dbReference type="SMART" id="SM00915">
    <property type="entry name" value="Jacalin"/>
    <property type="match status" value="1"/>
</dbReference>
<evidence type="ECO:0000313" key="4">
    <source>
        <dbReference type="Proteomes" id="UP000007431"/>
    </source>
</evidence>
<dbReference type="InterPro" id="IPR001229">
    <property type="entry name" value="Jacalin-like_lectin_dom"/>
</dbReference>
<dbReference type="Pfam" id="PF22669">
    <property type="entry name" value="Exo_endo_phos2"/>
    <property type="match status" value="1"/>
</dbReference>
<dbReference type="Proteomes" id="UP000007431">
    <property type="component" value="Unassembled WGS sequence"/>
</dbReference>
<feature type="domain" description="Jacalin-type lectin" evidence="2">
    <location>
        <begin position="302"/>
        <end position="441"/>
    </location>
</feature>
<dbReference type="GO" id="GO:0005737">
    <property type="term" value="C:cytoplasm"/>
    <property type="evidence" value="ECO:0007669"/>
    <property type="project" value="TreeGrafter"/>
</dbReference>
<sequence>MWSASTVLLAISLVRSVVAASAASGTFNILSMNVAGLPAILNGNGEEGDKTTNTNLIGQNMAKIGYDLIHVQEDFNYHAALYAADTHPYRTATSGGVPFGSGLNTLSNSDWVDFSRTKWATCSDASESDCLTPKGFTFMRWRVDEGVYIDAINLHADAGTEDEDNVARSANLDQVRDFIAANSAGNAVLVFGDTNSRYTRAVDTGIRDLVADEGMTDAWVKHARGGSPPEGGADALLCPDGVPANISCETVDKVFFRGSKLLDLQSTDFFYDTDRFLSENGTLLTDHNPVRVEFSWTLADNLRQSDLFGGPHGTYFNDVPSLPGSPKVASVTLRGGNRLDALSFTLSSGATLAHGGSGGDASTISLSSGETLTSATLCQAKYNDHTRIFYAKLTTSGGQTVEAGKTTDECTSVSAPEGFGIVGAYGQDGDEVDQLGWIFGRQ</sequence>
<dbReference type="AlphaFoldDB" id="D8PMX3"/>
<dbReference type="RefSeq" id="XP_003037744.1">
    <property type="nucleotide sequence ID" value="XM_003037698.1"/>
</dbReference>
<dbReference type="PROSITE" id="PS51752">
    <property type="entry name" value="JACALIN_LECTIN"/>
    <property type="match status" value="1"/>
</dbReference>
<dbReference type="OMA" id="PHGTWFN"/>
<dbReference type="Pfam" id="PF01419">
    <property type="entry name" value="Jacalin"/>
    <property type="match status" value="1"/>
</dbReference>
<dbReference type="InterPro" id="IPR038772">
    <property type="entry name" value="Sph/SMPD2-like"/>
</dbReference>
<dbReference type="OrthoDB" id="40902at2759"/>
<dbReference type="GeneID" id="9594976"/>
<feature type="chain" id="PRO_5003120169" description="Jacalin-type lectin domain-containing protein" evidence="1">
    <location>
        <begin position="20"/>
        <end position="442"/>
    </location>
</feature>
<name>D8PMX3_SCHCM</name>
<dbReference type="VEuPathDB" id="FungiDB:SCHCODRAFT_02620755"/>
<dbReference type="InterPro" id="IPR036691">
    <property type="entry name" value="Endo/exonu/phosph_ase_sf"/>
</dbReference>
<organism evidence="4">
    <name type="scientific">Schizophyllum commune (strain H4-8 / FGSC 9210)</name>
    <name type="common">Split gill fungus</name>
    <dbReference type="NCBI Taxonomy" id="578458"/>
    <lineage>
        <taxon>Eukaryota</taxon>
        <taxon>Fungi</taxon>
        <taxon>Dikarya</taxon>
        <taxon>Basidiomycota</taxon>
        <taxon>Agaricomycotina</taxon>
        <taxon>Agaricomycetes</taxon>
        <taxon>Agaricomycetidae</taxon>
        <taxon>Agaricales</taxon>
        <taxon>Schizophyllaceae</taxon>
        <taxon>Schizophyllum</taxon>
    </lineage>
</organism>
<dbReference type="eggNOG" id="ENOG502QPIS">
    <property type="taxonomic scope" value="Eukaryota"/>
</dbReference>